<evidence type="ECO:0000256" key="7">
    <source>
        <dbReference type="ARBA" id="ARBA00023136"/>
    </source>
</evidence>
<evidence type="ECO:0000256" key="9">
    <source>
        <dbReference type="SAM" id="Phobius"/>
    </source>
</evidence>
<feature type="region of interest" description="Disordered" evidence="8">
    <location>
        <begin position="1"/>
        <end position="30"/>
    </location>
</feature>
<feature type="compositionally biased region" description="Pro residues" evidence="8">
    <location>
        <begin position="9"/>
        <end position="30"/>
    </location>
</feature>
<keyword evidence="5 9" id="KW-0812">Transmembrane</keyword>
<feature type="transmembrane region" description="Helical" evidence="9">
    <location>
        <begin position="322"/>
        <end position="343"/>
    </location>
</feature>
<feature type="transmembrane region" description="Helical" evidence="9">
    <location>
        <begin position="287"/>
        <end position="310"/>
    </location>
</feature>
<dbReference type="InterPro" id="IPR002549">
    <property type="entry name" value="AI-2E-like"/>
</dbReference>
<dbReference type="PANTHER" id="PTHR21716">
    <property type="entry name" value="TRANSMEMBRANE PROTEIN"/>
    <property type="match status" value="1"/>
</dbReference>
<keyword evidence="4" id="KW-1003">Cell membrane</keyword>
<evidence type="ECO:0000256" key="1">
    <source>
        <dbReference type="ARBA" id="ARBA00004651"/>
    </source>
</evidence>
<evidence type="ECO:0000256" key="8">
    <source>
        <dbReference type="SAM" id="MobiDB-lite"/>
    </source>
</evidence>
<feature type="transmembrane region" description="Helical" evidence="9">
    <location>
        <begin position="94"/>
        <end position="116"/>
    </location>
</feature>
<evidence type="ECO:0000256" key="2">
    <source>
        <dbReference type="ARBA" id="ARBA00009773"/>
    </source>
</evidence>
<keyword evidence="6 9" id="KW-1133">Transmembrane helix</keyword>
<organism evidence="10 11">
    <name type="scientific">Roseomonas elaeocarpi</name>
    <dbReference type="NCBI Taxonomy" id="907779"/>
    <lineage>
        <taxon>Bacteria</taxon>
        <taxon>Pseudomonadati</taxon>
        <taxon>Pseudomonadota</taxon>
        <taxon>Alphaproteobacteria</taxon>
        <taxon>Acetobacterales</taxon>
        <taxon>Roseomonadaceae</taxon>
        <taxon>Roseomonas</taxon>
    </lineage>
</organism>
<feature type="transmembrane region" description="Helical" evidence="9">
    <location>
        <begin position="42"/>
        <end position="59"/>
    </location>
</feature>
<keyword evidence="7 9" id="KW-0472">Membrane</keyword>
<evidence type="ECO:0000313" key="10">
    <source>
        <dbReference type="EMBL" id="MFC0408426.1"/>
    </source>
</evidence>
<proteinExistence type="inferred from homology"/>
<feature type="region of interest" description="Disordered" evidence="8">
    <location>
        <begin position="483"/>
        <end position="529"/>
    </location>
</feature>
<feature type="transmembrane region" description="Helical" evidence="9">
    <location>
        <begin position="363"/>
        <end position="388"/>
    </location>
</feature>
<feature type="compositionally biased region" description="Low complexity" evidence="8">
    <location>
        <begin position="491"/>
        <end position="500"/>
    </location>
</feature>
<feature type="region of interest" description="Disordered" evidence="8">
    <location>
        <begin position="664"/>
        <end position="683"/>
    </location>
</feature>
<evidence type="ECO:0000256" key="3">
    <source>
        <dbReference type="ARBA" id="ARBA00022448"/>
    </source>
</evidence>
<feature type="transmembrane region" description="Helical" evidence="9">
    <location>
        <begin position="259"/>
        <end position="281"/>
    </location>
</feature>
<comment type="caution">
    <text evidence="10">The sequence shown here is derived from an EMBL/GenBank/DDBJ whole genome shotgun (WGS) entry which is preliminary data.</text>
</comment>
<evidence type="ECO:0000256" key="5">
    <source>
        <dbReference type="ARBA" id="ARBA00022692"/>
    </source>
</evidence>
<evidence type="ECO:0000313" key="11">
    <source>
        <dbReference type="Proteomes" id="UP001589865"/>
    </source>
</evidence>
<gene>
    <name evidence="10" type="ORF">ACFFGY_09220</name>
</gene>
<dbReference type="Pfam" id="PF01594">
    <property type="entry name" value="AI-2E_transport"/>
    <property type="match status" value="1"/>
</dbReference>
<accession>A0ABV6JRS3</accession>
<protein>
    <submittedName>
        <fullName evidence="10">AI-2E family transporter</fullName>
    </submittedName>
</protein>
<keyword evidence="11" id="KW-1185">Reference proteome</keyword>
<dbReference type="EMBL" id="JBHLUN010000006">
    <property type="protein sequence ID" value="MFC0408426.1"/>
    <property type="molecule type" value="Genomic_DNA"/>
</dbReference>
<evidence type="ECO:0000256" key="4">
    <source>
        <dbReference type="ARBA" id="ARBA00022475"/>
    </source>
</evidence>
<comment type="similarity">
    <text evidence="2">Belongs to the autoinducer-2 exporter (AI-2E) (TC 2.A.86) family.</text>
</comment>
<dbReference type="PANTHER" id="PTHR21716:SF53">
    <property type="entry name" value="PERMEASE PERM-RELATED"/>
    <property type="match status" value="1"/>
</dbReference>
<reference evidence="10 11" key="1">
    <citation type="submission" date="2024-09" db="EMBL/GenBank/DDBJ databases">
        <authorList>
            <person name="Sun Q."/>
            <person name="Mori K."/>
        </authorList>
    </citation>
    <scope>NUCLEOTIDE SEQUENCE [LARGE SCALE GENOMIC DNA]</scope>
    <source>
        <strain evidence="10 11">TBRC 5777</strain>
    </source>
</reference>
<feature type="transmembrane region" description="Helical" evidence="9">
    <location>
        <begin position="201"/>
        <end position="224"/>
    </location>
</feature>
<keyword evidence="3" id="KW-0813">Transport</keyword>
<evidence type="ECO:0000256" key="6">
    <source>
        <dbReference type="ARBA" id="ARBA00022989"/>
    </source>
</evidence>
<dbReference type="Proteomes" id="UP001589865">
    <property type="component" value="Unassembled WGS sequence"/>
</dbReference>
<comment type="subcellular location">
    <subcellularLocation>
        <location evidence="1">Cell membrane</location>
        <topology evidence="1">Multi-pass membrane protein</topology>
    </subcellularLocation>
</comment>
<sequence>MSAPSAAATPPPAPSPTLSPTASPVPSPAQVPPPFSPDLKHLLTLVVAVVAISALYLAREVLVPITLAILLSFVVAPLVGLLRRLRLPRTPAVLLGVLMALGVILLLGSLIGVQIAGLARDVPRYQTTIQSKVDMVQDRVLGRLNEVIGRIGRVGTAAAPEAPGQAPAAAPGDENLGDARRPVPVQIQNENNSPLALAQRLLSPVLGPLETTFIVFIVAVFILMQQADLRDRLIRLFGSDDLHRTTVALDDAAARLSKYFLAQLAINGSFGVVICLGLFAIGVPSPILWGILAALFRFIPYVGALLAAVLPMALAAGVDPGWSMLIWTAALFFVTEPIIGQVIEPLVYGHSTGLSPVSVIVAAIFWTWIWGPIGLILSTPLTLCLVVLGRHVERLEFLDVMLGDRPALTPSENFYQRMLAGDADEAQAQAETLLEERSLSSYYDEVALKGLQLAANDRQRGVVSDEKLRQLTETTTTLIDSLAEHEDEDPPSSAKAAKAAPQEKSVAEKAIPRRPAPSLVLPPPEQRSETWRGTAPVLCLAGRGPLDDAASAMLAQLLDKHGLGARTAPHEAASRANLPSLDLGGVAMICVSYLELTGNPAHLRYLVRRLRQRAPKTPILVGLWPADDAVFSDAQLRDILGADHYVSSLADAVTACLTTAGGTAPGSSTASANAAPQMAAQPA</sequence>
<feature type="transmembrane region" description="Helical" evidence="9">
    <location>
        <begin position="65"/>
        <end position="82"/>
    </location>
</feature>
<dbReference type="RefSeq" id="WP_377044179.1">
    <property type="nucleotide sequence ID" value="NZ_JBHLUN010000006.1"/>
</dbReference>
<name>A0ABV6JRS3_9PROT</name>